<keyword evidence="2" id="KW-1185">Reference proteome</keyword>
<comment type="caution">
    <text evidence="1">The sequence shown here is derived from an EMBL/GenBank/DDBJ whole genome shotgun (WGS) entry which is preliminary data.</text>
</comment>
<gene>
    <name evidence="1" type="ORF">ABZ507_08865</name>
</gene>
<proteinExistence type="predicted"/>
<protein>
    <submittedName>
        <fullName evidence="1">Uncharacterized protein</fullName>
    </submittedName>
</protein>
<evidence type="ECO:0000313" key="2">
    <source>
        <dbReference type="Proteomes" id="UP001550535"/>
    </source>
</evidence>
<sequence>MVWTTTAQLRLPLIGAAVTRWVVRPVCTYAFGRVLDAASRDLAARSAST</sequence>
<organism evidence="1 2">
    <name type="scientific">Nocardia niwae</name>
    <dbReference type="NCBI Taxonomy" id="626084"/>
    <lineage>
        <taxon>Bacteria</taxon>
        <taxon>Bacillati</taxon>
        <taxon>Actinomycetota</taxon>
        <taxon>Actinomycetes</taxon>
        <taxon>Mycobacteriales</taxon>
        <taxon>Nocardiaceae</taxon>
        <taxon>Nocardia</taxon>
    </lineage>
</organism>
<dbReference type="RefSeq" id="WP_157114717.1">
    <property type="nucleotide sequence ID" value="NZ_JBEYBM010000004.1"/>
</dbReference>
<accession>A0ABV2X7R7</accession>
<evidence type="ECO:0000313" key="1">
    <source>
        <dbReference type="EMBL" id="MEU2121934.1"/>
    </source>
</evidence>
<reference evidence="1 2" key="1">
    <citation type="submission" date="2024-06" db="EMBL/GenBank/DDBJ databases">
        <title>The Natural Products Discovery Center: Release of the First 8490 Sequenced Strains for Exploring Actinobacteria Biosynthetic Diversity.</title>
        <authorList>
            <person name="Kalkreuter E."/>
            <person name="Kautsar S.A."/>
            <person name="Yang D."/>
            <person name="Bader C.D."/>
            <person name="Teijaro C.N."/>
            <person name="Fluegel L."/>
            <person name="Davis C.M."/>
            <person name="Simpson J.R."/>
            <person name="Lauterbach L."/>
            <person name="Steele A.D."/>
            <person name="Gui C."/>
            <person name="Meng S."/>
            <person name="Li G."/>
            <person name="Viehrig K."/>
            <person name="Ye F."/>
            <person name="Su P."/>
            <person name="Kiefer A.F."/>
            <person name="Nichols A."/>
            <person name="Cepeda A.J."/>
            <person name="Yan W."/>
            <person name="Fan B."/>
            <person name="Jiang Y."/>
            <person name="Adhikari A."/>
            <person name="Zheng C.-J."/>
            <person name="Schuster L."/>
            <person name="Cowan T.M."/>
            <person name="Smanski M.J."/>
            <person name="Chevrette M.G."/>
            <person name="De Carvalho L.P.S."/>
            <person name="Shen B."/>
        </authorList>
    </citation>
    <scope>NUCLEOTIDE SEQUENCE [LARGE SCALE GENOMIC DNA]</scope>
    <source>
        <strain evidence="1 2">NPDC019434</strain>
    </source>
</reference>
<dbReference type="EMBL" id="JBEYBR010000016">
    <property type="protein sequence ID" value="MEU2121934.1"/>
    <property type="molecule type" value="Genomic_DNA"/>
</dbReference>
<name>A0ABV2X7R7_9NOCA</name>
<dbReference type="Proteomes" id="UP001550535">
    <property type="component" value="Unassembled WGS sequence"/>
</dbReference>